<gene>
    <name evidence="1" type="ORF">BJ322DRAFT_844894</name>
</gene>
<name>A0A9P6L5J2_9AGAM</name>
<reference evidence="1" key="2">
    <citation type="submission" date="2020-11" db="EMBL/GenBank/DDBJ databases">
        <authorList>
            <consortium name="DOE Joint Genome Institute"/>
            <person name="Kuo A."/>
            <person name="Miyauchi S."/>
            <person name="Kiss E."/>
            <person name="Drula E."/>
            <person name="Kohler A."/>
            <person name="Sanchez-Garcia M."/>
            <person name="Andreopoulos B."/>
            <person name="Barry K.W."/>
            <person name="Bonito G."/>
            <person name="Buee M."/>
            <person name="Carver A."/>
            <person name="Chen C."/>
            <person name="Cichocki N."/>
            <person name="Clum A."/>
            <person name="Culley D."/>
            <person name="Crous P.W."/>
            <person name="Fauchery L."/>
            <person name="Girlanda M."/>
            <person name="Hayes R."/>
            <person name="Keri Z."/>
            <person name="Labutti K."/>
            <person name="Lipzen A."/>
            <person name="Lombard V."/>
            <person name="Magnuson J."/>
            <person name="Maillard F."/>
            <person name="Morin E."/>
            <person name="Murat C."/>
            <person name="Nolan M."/>
            <person name="Ohm R."/>
            <person name="Pangilinan J."/>
            <person name="Pereira M."/>
            <person name="Perotto S."/>
            <person name="Peter M."/>
            <person name="Riley R."/>
            <person name="Sitrit Y."/>
            <person name="Stielow B."/>
            <person name="Szollosi G."/>
            <person name="Zifcakova L."/>
            <person name="Stursova M."/>
            <person name="Spatafora J.W."/>
            <person name="Tedersoo L."/>
            <person name="Vaario L.-M."/>
            <person name="Yamada A."/>
            <person name="Yan M."/>
            <person name="Wang P."/>
            <person name="Xu J."/>
            <person name="Bruns T."/>
            <person name="Baldrian P."/>
            <person name="Vilgalys R."/>
            <person name="Henrissat B."/>
            <person name="Grigoriev I.V."/>
            <person name="Hibbett D."/>
            <person name="Nagy L.G."/>
            <person name="Martin F.M."/>
        </authorList>
    </citation>
    <scope>NUCLEOTIDE SEQUENCE</scope>
    <source>
        <strain evidence="1">UH-Tt-Lm1</strain>
    </source>
</reference>
<protein>
    <submittedName>
        <fullName evidence="1">Uncharacterized protein</fullName>
    </submittedName>
</protein>
<evidence type="ECO:0000313" key="2">
    <source>
        <dbReference type="Proteomes" id="UP000736335"/>
    </source>
</evidence>
<proteinExistence type="predicted"/>
<evidence type="ECO:0000313" key="1">
    <source>
        <dbReference type="EMBL" id="KAF9784373.1"/>
    </source>
</evidence>
<dbReference type="AlphaFoldDB" id="A0A9P6L5J2"/>
<sequence length="334" mass="36991">MSERRAPGSSLKGAELIRAICNLEELEKLAREEEFEEGGEASVGLATNVLSGKIKDLLITLRAKSEGALTFSFSSVDFDILEEKLRISPRDTLVKKGNHVNRAAESILQSGGRYMTSEDMYRHLNMLENLVPKANEAGARLWIDAIFFRVSAMVSGNKGMVLNLEQHVPAVGIPVPDKACSLNICGTIDYAALTTDPYEHESFIQTSHFQFIKHKNLNGLFVAEAKPGSSTLAQHVPRAVAEMYASAKYLNKGILRGALTNGHEWIFLIFYLDKDGIGGTYTTTPIIKIQVNDSYPFCILSPGPDIVAGILAYWIDRSFSDLDENDWFSQRARK</sequence>
<accession>A0A9P6L5J2</accession>
<reference evidence="1" key="1">
    <citation type="journal article" date="2020" name="Nat. Commun.">
        <title>Large-scale genome sequencing of mycorrhizal fungi provides insights into the early evolution of symbiotic traits.</title>
        <authorList>
            <person name="Miyauchi S."/>
            <person name="Kiss E."/>
            <person name="Kuo A."/>
            <person name="Drula E."/>
            <person name="Kohler A."/>
            <person name="Sanchez-Garcia M."/>
            <person name="Morin E."/>
            <person name="Andreopoulos B."/>
            <person name="Barry K.W."/>
            <person name="Bonito G."/>
            <person name="Buee M."/>
            <person name="Carver A."/>
            <person name="Chen C."/>
            <person name="Cichocki N."/>
            <person name="Clum A."/>
            <person name="Culley D."/>
            <person name="Crous P.W."/>
            <person name="Fauchery L."/>
            <person name="Girlanda M."/>
            <person name="Hayes R.D."/>
            <person name="Keri Z."/>
            <person name="LaButti K."/>
            <person name="Lipzen A."/>
            <person name="Lombard V."/>
            <person name="Magnuson J."/>
            <person name="Maillard F."/>
            <person name="Murat C."/>
            <person name="Nolan M."/>
            <person name="Ohm R.A."/>
            <person name="Pangilinan J."/>
            <person name="Pereira M.F."/>
            <person name="Perotto S."/>
            <person name="Peter M."/>
            <person name="Pfister S."/>
            <person name="Riley R."/>
            <person name="Sitrit Y."/>
            <person name="Stielow J.B."/>
            <person name="Szollosi G."/>
            <person name="Zifcakova L."/>
            <person name="Stursova M."/>
            <person name="Spatafora J.W."/>
            <person name="Tedersoo L."/>
            <person name="Vaario L.M."/>
            <person name="Yamada A."/>
            <person name="Yan M."/>
            <person name="Wang P."/>
            <person name="Xu J."/>
            <person name="Bruns T."/>
            <person name="Baldrian P."/>
            <person name="Vilgalys R."/>
            <person name="Dunand C."/>
            <person name="Henrissat B."/>
            <person name="Grigoriev I.V."/>
            <person name="Hibbett D."/>
            <person name="Nagy L.G."/>
            <person name="Martin F.M."/>
        </authorList>
    </citation>
    <scope>NUCLEOTIDE SEQUENCE</scope>
    <source>
        <strain evidence="1">UH-Tt-Lm1</strain>
    </source>
</reference>
<keyword evidence="2" id="KW-1185">Reference proteome</keyword>
<comment type="caution">
    <text evidence="1">The sequence shown here is derived from an EMBL/GenBank/DDBJ whole genome shotgun (WGS) entry which is preliminary data.</text>
</comment>
<dbReference type="EMBL" id="WIUZ02000008">
    <property type="protein sequence ID" value="KAF9784373.1"/>
    <property type="molecule type" value="Genomic_DNA"/>
</dbReference>
<dbReference type="OrthoDB" id="2691331at2759"/>
<dbReference type="Proteomes" id="UP000736335">
    <property type="component" value="Unassembled WGS sequence"/>
</dbReference>
<organism evidence="1 2">
    <name type="scientific">Thelephora terrestris</name>
    <dbReference type="NCBI Taxonomy" id="56493"/>
    <lineage>
        <taxon>Eukaryota</taxon>
        <taxon>Fungi</taxon>
        <taxon>Dikarya</taxon>
        <taxon>Basidiomycota</taxon>
        <taxon>Agaricomycotina</taxon>
        <taxon>Agaricomycetes</taxon>
        <taxon>Thelephorales</taxon>
        <taxon>Thelephoraceae</taxon>
        <taxon>Thelephora</taxon>
    </lineage>
</organism>